<gene>
    <name evidence="3" type="ORF">PNEJI1_002672</name>
</gene>
<feature type="domain" description="Manganese/iron superoxide dismutase C-terminal" evidence="2">
    <location>
        <begin position="283"/>
        <end position="332"/>
    </location>
</feature>
<dbReference type="PANTHER" id="PTHR43595">
    <property type="entry name" value="37S RIBOSOMAL PROTEIN S26, MITOCHONDRIAL"/>
    <property type="match status" value="1"/>
</dbReference>
<comment type="caution">
    <text evidence="3">The sequence shown here is derived from an EMBL/GenBank/DDBJ whole genome shotgun (WGS) entry which is preliminary data.</text>
</comment>
<dbReference type="GO" id="GO:0004784">
    <property type="term" value="F:superoxide dismutase activity"/>
    <property type="evidence" value="ECO:0007669"/>
    <property type="project" value="InterPro"/>
</dbReference>
<dbReference type="FunCoup" id="L0PBW9">
    <property type="interactions" value="15"/>
</dbReference>
<organism evidence="4">
    <name type="scientific">Pneumocystis jirovecii</name>
    <name type="common">Human pneumocystis pneumonia agent</name>
    <dbReference type="NCBI Taxonomy" id="42068"/>
    <lineage>
        <taxon>Eukaryota</taxon>
        <taxon>Fungi</taxon>
        <taxon>Dikarya</taxon>
        <taxon>Ascomycota</taxon>
        <taxon>Taphrinomycotina</taxon>
        <taxon>Pneumocystomycetes</taxon>
        <taxon>Pneumocystaceae</taxon>
        <taxon>Pneumocystis</taxon>
    </lineage>
</organism>
<dbReference type="InterPro" id="IPR019832">
    <property type="entry name" value="Mn/Fe_SOD_C"/>
</dbReference>
<dbReference type="GO" id="GO:0046872">
    <property type="term" value="F:metal ion binding"/>
    <property type="evidence" value="ECO:0007669"/>
    <property type="project" value="InterPro"/>
</dbReference>
<dbReference type="InterPro" id="IPR036324">
    <property type="entry name" value="Mn/Fe_SOD_N_sf"/>
</dbReference>
<reference evidence="3 4" key="1">
    <citation type="journal article" date="2012" name="MBio">
        <title>De novo assembly of the Pneumocystis jirovecii genome from a single bronchoalveolar lavage fluid specimen from a patient.</title>
        <authorList>
            <person name="Cisse O.H."/>
            <person name="Pagni M."/>
            <person name="Hauser P.M."/>
        </authorList>
    </citation>
    <scope>NUCLEOTIDE SEQUENCE [LARGE SCALE GENOMIC DNA]</scope>
    <source>
        <strain evidence="3 4">SE8</strain>
    </source>
</reference>
<dbReference type="SUPFAM" id="SSF46609">
    <property type="entry name" value="Fe,Mn superoxide dismutase (SOD), N-terminal domain"/>
    <property type="match status" value="1"/>
</dbReference>
<evidence type="ECO:0000313" key="3">
    <source>
        <dbReference type="EMBL" id="CCJ29135.1"/>
    </source>
</evidence>
<protein>
    <recommendedName>
        <fullName evidence="2">Manganese/iron superoxide dismutase C-terminal domain-containing protein</fullName>
    </recommendedName>
</protein>
<dbReference type="InParanoid" id="L0PBW9"/>
<evidence type="ECO:0000259" key="2">
    <source>
        <dbReference type="Pfam" id="PF02777"/>
    </source>
</evidence>
<dbReference type="STRING" id="1209962.L0PBW9"/>
<comment type="function">
    <text evidence="1">Component of the mitochondrial ribosome (mitoribosome), a dedicated translation machinery responsible for the synthesis of mitochondrial genome-encoded proteins, including at least some of the essential transmembrane subunits of the mitochondrial respiratory chain. The mitoribosomes are attached to the mitochondrial inner membrane and translation products are cotranslationally integrated into the membrane.</text>
</comment>
<dbReference type="Proteomes" id="UP000010422">
    <property type="component" value="Unassembled WGS sequence"/>
</dbReference>
<dbReference type="Pfam" id="PF02777">
    <property type="entry name" value="Sod_Fe_C"/>
    <property type="match status" value="2"/>
</dbReference>
<name>L0PBW9_PNEJI</name>
<dbReference type="Gene3D" id="3.55.40.20">
    <property type="entry name" value="Iron/manganese superoxide dismutase, C-terminal domain"/>
    <property type="match status" value="1"/>
</dbReference>
<evidence type="ECO:0000313" key="4">
    <source>
        <dbReference type="Proteomes" id="UP000010422"/>
    </source>
</evidence>
<proteinExistence type="predicted"/>
<dbReference type="AlphaFoldDB" id="L0PBW9"/>
<evidence type="ECO:0000256" key="1">
    <source>
        <dbReference type="ARBA" id="ARBA00037226"/>
    </source>
</evidence>
<dbReference type="GO" id="GO:0005737">
    <property type="term" value="C:cytoplasm"/>
    <property type="evidence" value="ECO:0007669"/>
    <property type="project" value="TreeGrafter"/>
</dbReference>
<accession>L0PBW9</accession>
<dbReference type="PANTHER" id="PTHR43595:SF2">
    <property type="entry name" value="SMALL RIBOSOMAL SUBUNIT PROTEIN MS42"/>
    <property type="match status" value="1"/>
</dbReference>
<dbReference type="InterPro" id="IPR036314">
    <property type="entry name" value="SOD_C_sf"/>
</dbReference>
<dbReference type="EMBL" id="CAKM01000159">
    <property type="protein sequence ID" value="CCJ29135.1"/>
    <property type="molecule type" value="Genomic_DNA"/>
</dbReference>
<feature type="domain" description="Manganese/iron superoxide dismutase C-terminal" evidence="2">
    <location>
        <begin position="204"/>
        <end position="262"/>
    </location>
</feature>
<sequence>MFKYLFYIFYSVFDRFYVKLKFRLRMDLLEKYIVITLELWLNIKLKMSLFCWNLLFDLQIFIKLLKNVDKILRKNVKFVIIQVLVEMILSNENVLNTSIRCLTHQVPSLYLPWKWQKEGFPPLFSSKALEIAYFHKQKYHLDELNRFIKGTVYEDIGDVESIAHQSAYNASHSYIYNHASQAFNNHFFFLGLKTTKEQMEPQLSFLDQIVSSFGDFLTFKELFIHTALAMFGSGWIWLVHDLAEQKLRIFPTFNAGQPYHERRSVAQGLSAGQPAFQASVNMHEKYADTLLVPLLTVNCWEYAWIYDYGVFGKETYLRRWFDCINWQVVMERQANIWKINHLNEPNIMSLNDA</sequence>
<dbReference type="VEuPathDB" id="FungiDB:PNEJI1_002672"/>
<dbReference type="SUPFAM" id="SSF54719">
    <property type="entry name" value="Fe,Mn superoxide dismutase (SOD), C-terminal domain"/>
    <property type="match status" value="1"/>
</dbReference>